<keyword evidence="4" id="KW-0067">ATP-binding</keyword>
<dbReference type="EMBL" id="CABPRJ010002373">
    <property type="protein sequence ID" value="VVC43844.1"/>
    <property type="molecule type" value="Genomic_DNA"/>
</dbReference>
<evidence type="ECO:0000259" key="8">
    <source>
        <dbReference type="PROSITE" id="PS50893"/>
    </source>
</evidence>
<dbReference type="InterPro" id="IPR017871">
    <property type="entry name" value="ABC_transporter-like_CS"/>
</dbReference>
<dbReference type="PROSITE" id="PS50893">
    <property type="entry name" value="ABC_TRANSPORTER_2"/>
    <property type="match status" value="1"/>
</dbReference>
<dbReference type="Proteomes" id="UP000325440">
    <property type="component" value="Unassembled WGS sequence"/>
</dbReference>
<feature type="transmembrane region" description="Helical" evidence="7">
    <location>
        <begin position="480"/>
        <end position="502"/>
    </location>
</feature>
<feature type="transmembrane region" description="Helical" evidence="7">
    <location>
        <begin position="654"/>
        <end position="673"/>
    </location>
</feature>
<accession>A0A5E4NJJ5</accession>
<evidence type="ECO:0000256" key="3">
    <source>
        <dbReference type="ARBA" id="ARBA00022741"/>
    </source>
</evidence>
<name>A0A5E4NJJ5_9HEMI</name>
<keyword evidence="6 7" id="KW-0472">Membrane</keyword>
<dbReference type="Gene3D" id="3.40.50.300">
    <property type="entry name" value="P-loop containing nucleotide triphosphate hydrolases"/>
    <property type="match status" value="1"/>
</dbReference>
<evidence type="ECO:0000256" key="5">
    <source>
        <dbReference type="ARBA" id="ARBA00022989"/>
    </source>
</evidence>
<feature type="transmembrane region" description="Helical" evidence="7">
    <location>
        <begin position="624"/>
        <end position="642"/>
    </location>
</feature>
<dbReference type="GO" id="GO:0005524">
    <property type="term" value="F:ATP binding"/>
    <property type="evidence" value="ECO:0007669"/>
    <property type="project" value="UniProtKB-KW"/>
</dbReference>
<gene>
    <name evidence="9" type="ORF">CINCED_3A004789</name>
</gene>
<reference evidence="9 10" key="1">
    <citation type="submission" date="2019-08" db="EMBL/GenBank/DDBJ databases">
        <authorList>
            <person name="Alioto T."/>
            <person name="Alioto T."/>
            <person name="Gomez Garrido J."/>
        </authorList>
    </citation>
    <scope>NUCLEOTIDE SEQUENCE [LARGE SCALE GENOMIC DNA]</scope>
</reference>
<dbReference type="AlphaFoldDB" id="A0A5E4NJJ5"/>
<keyword evidence="10" id="KW-1185">Reference proteome</keyword>
<dbReference type="Pfam" id="PF12698">
    <property type="entry name" value="ABC2_membrane_3"/>
    <property type="match status" value="1"/>
</dbReference>
<evidence type="ECO:0000256" key="4">
    <source>
        <dbReference type="ARBA" id="ARBA00022840"/>
    </source>
</evidence>
<evidence type="ECO:0000256" key="7">
    <source>
        <dbReference type="SAM" id="Phobius"/>
    </source>
</evidence>
<dbReference type="InterPro" id="IPR003439">
    <property type="entry name" value="ABC_transporter-like_ATP-bd"/>
</dbReference>
<dbReference type="InterPro" id="IPR027417">
    <property type="entry name" value="P-loop_NTPase"/>
</dbReference>
<protein>
    <submittedName>
        <fullName evidence="9">AAA+ ATPase domain,P-loop containing nucleoside triphosphate hydrolase,ABC transporter, conserved site,ABC</fullName>
    </submittedName>
</protein>
<dbReference type="SUPFAM" id="SSF52540">
    <property type="entry name" value="P-loop containing nucleoside triphosphate hydrolases"/>
    <property type="match status" value="1"/>
</dbReference>
<dbReference type="GO" id="GO:0016020">
    <property type="term" value="C:membrane"/>
    <property type="evidence" value="ECO:0007669"/>
    <property type="project" value="UniProtKB-SubCell"/>
</dbReference>
<keyword evidence="9" id="KW-0378">Hydrolase</keyword>
<evidence type="ECO:0000313" key="9">
    <source>
        <dbReference type="EMBL" id="VVC43844.1"/>
    </source>
</evidence>
<feature type="domain" description="ABC transporter" evidence="8">
    <location>
        <begin position="12"/>
        <end position="234"/>
    </location>
</feature>
<dbReference type="PROSITE" id="PS00211">
    <property type="entry name" value="ABC_TRANSPORTER_1"/>
    <property type="match status" value="1"/>
</dbReference>
<evidence type="ECO:0000256" key="2">
    <source>
        <dbReference type="ARBA" id="ARBA00022692"/>
    </source>
</evidence>
<feature type="transmembrane region" description="Helical" evidence="7">
    <location>
        <begin position="589"/>
        <end position="612"/>
    </location>
</feature>
<comment type="subcellular location">
    <subcellularLocation>
        <location evidence="1">Membrane</location>
        <topology evidence="1">Multi-pass membrane protein</topology>
    </subcellularLocation>
</comment>
<dbReference type="PANTHER" id="PTHR43038">
    <property type="entry name" value="ATP-BINDING CASSETTE, SUB-FAMILY H, MEMBER 1"/>
    <property type="match status" value="1"/>
</dbReference>
<sequence>MAVNKDVHNYDVKVINAYKCYYGGVNIINGLNMNVKSGSIYGLLGPSGCGKSTLIQCILGVFPLDSGCIKLEIRSQCDIGYMPQDLCLDGKLTVEETFEYYGILYKMNERNIKNRMVELKNILKLPNFNRFIEDLSGGESRRISLAITLLHDPKIMIMDEPTVGIDSMLRHEIWDEFKRITEQQKKTIIITTHYIEEANQADYVGLMRNGVLLEEGPPVDILLKYNTGTLESAFLTICCKEEDNNMVHMPAFNTVVTDNNGWKKPRKSPKKIIDYSRIKGLLKKNMRLFSRDYMLMFTTLVFPILQTALICACIGNNTKDLKIAIKNDEVNFSECRYYNNNNGCVLENKSNQTLSCVIINRLVSLGYVLNEVKDRNVGESIIKKPKYIAFIHFPKNYTSEFAKYIDDQDNYDLQLQPYMDLNNHNTFFKNAMLADIMETMKYLVQSVLHDCSNNPKALDVPLKFITVTGKEVKSYINSIVSIYIAMGAFYFPCLFSVSVMLTEKMDGVLGRSMIAGVTKMDLVVSLFSITNVLLVLQTLAPLCIAYVFFGNPIEITNGLFTFGVLIILLGWSGFFYGLIVAIISPSKLAGIFIINGFTYMQSTLAGCIWPISAQTPVLQVFSELLPIRIVGSTMVSISLKGWTSDHPLVIRKTAIMVFYNVILFSVLIILGKLKKDVWLKR</sequence>
<dbReference type="InterPro" id="IPR013525">
    <property type="entry name" value="ABC2_TM"/>
</dbReference>
<keyword evidence="3" id="KW-0547">Nucleotide-binding</keyword>
<dbReference type="OrthoDB" id="10255969at2759"/>
<dbReference type="SMART" id="SM00382">
    <property type="entry name" value="AAA"/>
    <property type="match status" value="1"/>
</dbReference>
<dbReference type="Pfam" id="PF00005">
    <property type="entry name" value="ABC_tran"/>
    <property type="match status" value="1"/>
</dbReference>
<proteinExistence type="predicted"/>
<evidence type="ECO:0000256" key="6">
    <source>
        <dbReference type="ARBA" id="ARBA00023136"/>
    </source>
</evidence>
<feature type="transmembrane region" description="Helical" evidence="7">
    <location>
        <begin position="293"/>
        <end position="315"/>
    </location>
</feature>
<dbReference type="GO" id="GO:0140359">
    <property type="term" value="F:ABC-type transporter activity"/>
    <property type="evidence" value="ECO:0007669"/>
    <property type="project" value="InterPro"/>
</dbReference>
<keyword evidence="5 7" id="KW-1133">Transmembrane helix</keyword>
<feature type="transmembrane region" description="Helical" evidence="7">
    <location>
        <begin position="522"/>
        <end position="547"/>
    </location>
</feature>
<keyword evidence="2 7" id="KW-0812">Transmembrane</keyword>
<organism evidence="9 10">
    <name type="scientific">Cinara cedri</name>
    <dbReference type="NCBI Taxonomy" id="506608"/>
    <lineage>
        <taxon>Eukaryota</taxon>
        <taxon>Metazoa</taxon>
        <taxon>Ecdysozoa</taxon>
        <taxon>Arthropoda</taxon>
        <taxon>Hexapoda</taxon>
        <taxon>Insecta</taxon>
        <taxon>Pterygota</taxon>
        <taxon>Neoptera</taxon>
        <taxon>Paraneoptera</taxon>
        <taxon>Hemiptera</taxon>
        <taxon>Sternorrhyncha</taxon>
        <taxon>Aphidomorpha</taxon>
        <taxon>Aphidoidea</taxon>
        <taxon>Aphididae</taxon>
        <taxon>Lachninae</taxon>
        <taxon>Cinara</taxon>
    </lineage>
</organism>
<evidence type="ECO:0000313" key="10">
    <source>
        <dbReference type="Proteomes" id="UP000325440"/>
    </source>
</evidence>
<dbReference type="PANTHER" id="PTHR43038:SF3">
    <property type="entry name" value="ABC TRANSPORTER G FAMILY MEMBER 20 ISOFORM X1"/>
    <property type="match status" value="1"/>
</dbReference>
<dbReference type="InterPro" id="IPR003593">
    <property type="entry name" value="AAA+_ATPase"/>
</dbReference>
<dbReference type="GO" id="GO:0016887">
    <property type="term" value="F:ATP hydrolysis activity"/>
    <property type="evidence" value="ECO:0007669"/>
    <property type="project" value="InterPro"/>
</dbReference>
<feature type="transmembrane region" description="Helical" evidence="7">
    <location>
        <begin position="559"/>
        <end position="583"/>
    </location>
</feature>
<evidence type="ECO:0000256" key="1">
    <source>
        <dbReference type="ARBA" id="ARBA00004141"/>
    </source>
</evidence>
<dbReference type="CDD" id="cd03230">
    <property type="entry name" value="ABC_DR_subfamily_A"/>
    <property type="match status" value="1"/>
</dbReference>